<evidence type="ECO:0000256" key="1">
    <source>
        <dbReference type="SAM" id="Phobius"/>
    </source>
</evidence>
<evidence type="ECO:0000313" key="3">
    <source>
        <dbReference type="Proteomes" id="UP000704611"/>
    </source>
</evidence>
<keyword evidence="1" id="KW-0472">Membrane</keyword>
<feature type="transmembrane region" description="Helical" evidence="1">
    <location>
        <begin position="133"/>
        <end position="150"/>
    </location>
</feature>
<keyword evidence="1" id="KW-1133">Transmembrane helix</keyword>
<name>A0ABS6ML97_9GAMM</name>
<comment type="caution">
    <text evidence="2">The sequence shown here is derived from an EMBL/GenBank/DDBJ whole genome shotgun (WGS) entry which is preliminary data.</text>
</comment>
<feature type="transmembrane region" description="Helical" evidence="1">
    <location>
        <begin position="54"/>
        <end position="73"/>
    </location>
</feature>
<dbReference type="Proteomes" id="UP000704611">
    <property type="component" value="Unassembled WGS sequence"/>
</dbReference>
<proteinExistence type="predicted"/>
<keyword evidence="1" id="KW-0812">Transmembrane</keyword>
<gene>
    <name evidence="2" type="ORF">KQY15_08540</name>
</gene>
<reference evidence="2 3" key="1">
    <citation type="submission" date="2021-06" db="EMBL/GenBank/DDBJ databases">
        <title>Rheinheimera indica sp. nov., isolated from deep-sea sediment.</title>
        <authorList>
            <person name="Wang Z."/>
            <person name="Zhang X.-Y."/>
        </authorList>
    </citation>
    <scope>NUCLEOTIDE SEQUENCE [LARGE SCALE GENOMIC DNA]</scope>
    <source>
        <strain evidence="2 3">SM2107</strain>
    </source>
</reference>
<feature type="transmembrane region" description="Helical" evidence="1">
    <location>
        <begin position="156"/>
        <end position="178"/>
    </location>
</feature>
<feature type="transmembrane region" description="Helical" evidence="1">
    <location>
        <begin position="12"/>
        <end position="34"/>
    </location>
</feature>
<sequence>MTNNINLTFWDIFTYLLVGLPATAIISLYIYLGIPDSYTDDLKKILLNISDLTIIFPLLVIFVGAMIEPLANFQEKIRNKIVKKLVKDEITSRTNILEIVKKKLPEGVGERHAFRFCKAIVIQKTQNTNIEIFLARFGMYRSIAFIFLSASPLVFMINISCTMKLLYLLIIFSLYEIYYRRCKHFLKLLENEVYYNFIALNSERKQDEKPC</sequence>
<accession>A0ABS6ML97</accession>
<organism evidence="2 3">
    <name type="scientific">Arsukibacterium indicum</name>
    <dbReference type="NCBI Taxonomy" id="2848612"/>
    <lineage>
        <taxon>Bacteria</taxon>
        <taxon>Pseudomonadati</taxon>
        <taxon>Pseudomonadota</taxon>
        <taxon>Gammaproteobacteria</taxon>
        <taxon>Chromatiales</taxon>
        <taxon>Chromatiaceae</taxon>
        <taxon>Arsukibacterium</taxon>
    </lineage>
</organism>
<evidence type="ECO:0000313" key="2">
    <source>
        <dbReference type="EMBL" id="MBV2129139.1"/>
    </source>
</evidence>
<protein>
    <submittedName>
        <fullName evidence="2">Uncharacterized protein</fullName>
    </submittedName>
</protein>
<dbReference type="RefSeq" id="WP_217668765.1">
    <property type="nucleotide sequence ID" value="NZ_JAHRID010000003.1"/>
</dbReference>
<dbReference type="EMBL" id="JAHRID010000003">
    <property type="protein sequence ID" value="MBV2129139.1"/>
    <property type="molecule type" value="Genomic_DNA"/>
</dbReference>
<keyword evidence="3" id="KW-1185">Reference proteome</keyword>